<keyword evidence="3" id="KW-1185">Reference proteome</keyword>
<dbReference type="AlphaFoldDB" id="A0A915Q239"/>
<feature type="transmembrane region" description="Helical" evidence="2">
    <location>
        <begin position="342"/>
        <end position="364"/>
    </location>
</feature>
<evidence type="ECO:0000256" key="1">
    <source>
        <dbReference type="SAM" id="MobiDB-lite"/>
    </source>
</evidence>
<sequence>MEEVEKSSSASSPRSINSYHRGNGALRGGGVRKLYRHGPVGFSFFDVHTFKAYKRKLDYRLGYCIIGCLVTIGTILIIFGLFHETAHEELITYMQSTRQLIINSIHSTELAKQEISSSTDESLLEIIPSTESEELLDYKHLAENNDTTMSAITTRAPNLKNEEIRTKDVLMNADVLKNVLTFPYEEPGTCFGSKDVDKEKCLVVPELDEYLDILFSSHIALWNLMSINVIAALFLSPFTFVFHSEIAKNGYYKVFYRVMLLLTLIFMAAQLILLINPLLSSSFMFPTIVDKLFTEKLPRDKRLLGQVEFRFACQFDYISQLVELNLQEPCISRIKNVLFLPYAVILLIIIDLLPFVFIIFTYAWDKWLKDSPFCSDARNRIELNKQRRPQSREDILKKTMAEPHYV</sequence>
<name>A0A915Q239_9BILA</name>
<evidence type="ECO:0000313" key="4">
    <source>
        <dbReference type="WBParaSite" id="sdigi.contig78.g3796.t1"/>
    </source>
</evidence>
<accession>A0A915Q239</accession>
<protein>
    <submittedName>
        <fullName evidence="4">Uncharacterized protein</fullName>
    </submittedName>
</protein>
<dbReference type="WBParaSite" id="sdigi.contig78.g3796.t1">
    <property type="protein sequence ID" value="sdigi.contig78.g3796.t1"/>
    <property type="gene ID" value="sdigi.contig78.g3796"/>
</dbReference>
<keyword evidence="2" id="KW-1133">Transmembrane helix</keyword>
<evidence type="ECO:0000256" key="2">
    <source>
        <dbReference type="SAM" id="Phobius"/>
    </source>
</evidence>
<feature type="region of interest" description="Disordered" evidence="1">
    <location>
        <begin position="1"/>
        <end position="24"/>
    </location>
</feature>
<feature type="transmembrane region" description="Helical" evidence="2">
    <location>
        <begin position="254"/>
        <end position="275"/>
    </location>
</feature>
<feature type="transmembrane region" description="Helical" evidence="2">
    <location>
        <begin position="219"/>
        <end position="242"/>
    </location>
</feature>
<feature type="transmembrane region" description="Helical" evidence="2">
    <location>
        <begin position="61"/>
        <end position="82"/>
    </location>
</feature>
<reference evidence="4" key="1">
    <citation type="submission" date="2022-11" db="UniProtKB">
        <authorList>
            <consortium name="WormBaseParasite"/>
        </authorList>
    </citation>
    <scope>IDENTIFICATION</scope>
</reference>
<keyword evidence="2" id="KW-0812">Transmembrane</keyword>
<feature type="compositionally biased region" description="Low complexity" evidence="1">
    <location>
        <begin position="7"/>
        <end position="18"/>
    </location>
</feature>
<dbReference type="Proteomes" id="UP000887581">
    <property type="component" value="Unplaced"/>
</dbReference>
<keyword evidence="2" id="KW-0472">Membrane</keyword>
<evidence type="ECO:0000313" key="3">
    <source>
        <dbReference type="Proteomes" id="UP000887581"/>
    </source>
</evidence>
<organism evidence="3 4">
    <name type="scientific">Setaria digitata</name>
    <dbReference type="NCBI Taxonomy" id="48799"/>
    <lineage>
        <taxon>Eukaryota</taxon>
        <taxon>Metazoa</taxon>
        <taxon>Ecdysozoa</taxon>
        <taxon>Nematoda</taxon>
        <taxon>Chromadorea</taxon>
        <taxon>Rhabditida</taxon>
        <taxon>Spirurina</taxon>
        <taxon>Spiruromorpha</taxon>
        <taxon>Filarioidea</taxon>
        <taxon>Setariidae</taxon>
        <taxon>Setaria</taxon>
    </lineage>
</organism>
<proteinExistence type="predicted"/>